<dbReference type="InterPro" id="IPR011626">
    <property type="entry name" value="Alpha-macroglobulin_TED"/>
</dbReference>
<evidence type="ECO:0000313" key="12">
    <source>
        <dbReference type="Proteomes" id="UP000076858"/>
    </source>
</evidence>
<accession>A0A162NUN4</accession>
<evidence type="ECO:0000256" key="6">
    <source>
        <dbReference type="ARBA" id="ARBA00023157"/>
    </source>
</evidence>
<dbReference type="Gene3D" id="2.60.40.10">
    <property type="entry name" value="Immunoglobulins"/>
    <property type="match status" value="1"/>
</dbReference>
<evidence type="ECO:0000256" key="5">
    <source>
        <dbReference type="ARBA" id="ARBA00022966"/>
    </source>
</evidence>
<keyword evidence="2" id="KW-0646">Protease inhibitor</keyword>
<feature type="domain" description="Alpha-macroglobulin receptor-binding" evidence="10">
    <location>
        <begin position="735"/>
        <end position="824"/>
    </location>
</feature>
<dbReference type="InterPro" id="IPR008930">
    <property type="entry name" value="Terpenoid_cyclase/PrenylTrfase"/>
</dbReference>
<evidence type="ECO:0000256" key="4">
    <source>
        <dbReference type="ARBA" id="ARBA00022900"/>
    </source>
</evidence>
<dbReference type="InterPro" id="IPR041813">
    <property type="entry name" value="A2M_TED"/>
</dbReference>
<dbReference type="STRING" id="35525.A0A162NUN4"/>
<dbReference type="InterPro" id="IPR013783">
    <property type="entry name" value="Ig-like_fold"/>
</dbReference>
<keyword evidence="5" id="KW-0882">Thioester bond</keyword>
<dbReference type="Gene3D" id="2.20.130.20">
    <property type="match status" value="1"/>
</dbReference>
<comment type="similarity">
    <text evidence="1">Belongs to the protease inhibitor I39 (alpha-2-macroglobulin) family.</text>
</comment>
<dbReference type="SMART" id="SM01360">
    <property type="entry name" value="A2M"/>
    <property type="match status" value="1"/>
</dbReference>
<dbReference type="Gene3D" id="2.60.120.1540">
    <property type="match status" value="1"/>
</dbReference>
<dbReference type="InterPro" id="IPR036595">
    <property type="entry name" value="A-macroglobulin_rcpt-bd_sf"/>
</dbReference>
<dbReference type="InterPro" id="IPR014756">
    <property type="entry name" value="Ig_E-set"/>
</dbReference>
<keyword evidence="6" id="KW-1015">Disulfide bond</keyword>
<dbReference type="SUPFAM" id="SSF48239">
    <property type="entry name" value="Terpenoid cyclases/Protein prenyltransferases"/>
    <property type="match status" value="1"/>
</dbReference>
<dbReference type="InterPro" id="IPR050473">
    <property type="entry name" value="A2M/Complement_sys"/>
</dbReference>
<feature type="region of interest" description="Disordered" evidence="8">
    <location>
        <begin position="47"/>
        <end position="74"/>
    </location>
</feature>
<evidence type="ECO:0000313" key="11">
    <source>
        <dbReference type="EMBL" id="KZS18277.1"/>
    </source>
</evidence>
<organism evidence="11 12">
    <name type="scientific">Daphnia magna</name>
    <dbReference type="NCBI Taxonomy" id="35525"/>
    <lineage>
        <taxon>Eukaryota</taxon>
        <taxon>Metazoa</taxon>
        <taxon>Ecdysozoa</taxon>
        <taxon>Arthropoda</taxon>
        <taxon>Crustacea</taxon>
        <taxon>Branchiopoda</taxon>
        <taxon>Diplostraca</taxon>
        <taxon>Cladocera</taxon>
        <taxon>Anomopoda</taxon>
        <taxon>Daphniidae</taxon>
        <taxon>Daphnia</taxon>
    </lineage>
</organism>
<dbReference type="OrthoDB" id="9998011at2759"/>
<dbReference type="Pfam" id="PF00207">
    <property type="entry name" value="A2M"/>
    <property type="match status" value="1"/>
</dbReference>
<dbReference type="PANTHER" id="PTHR11412">
    <property type="entry name" value="MACROGLOBULIN / COMPLEMENT"/>
    <property type="match status" value="1"/>
</dbReference>
<feature type="domain" description="Alpha-2-macroglobulin" evidence="9">
    <location>
        <begin position="123"/>
        <end position="214"/>
    </location>
</feature>
<dbReference type="FunFam" id="1.50.10.20:FF:000001">
    <property type="entry name" value="CD109 isoform 1"/>
    <property type="match status" value="1"/>
</dbReference>
<dbReference type="SMART" id="SM01419">
    <property type="entry name" value="Thiol-ester_cl"/>
    <property type="match status" value="1"/>
</dbReference>
<dbReference type="InterPro" id="IPR047565">
    <property type="entry name" value="Alpha-macroglob_thiol-ester_cl"/>
</dbReference>
<evidence type="ECO:0000259" key="9">
    <source>
        <dbReference type="SMART" id="SM01360"/>
    </source>
</evidence>
<dbReference type="Gene3D" id="2.60.40.690">
    <property type="entry name" value="Alpha-macroglobulin, receptor-binding domain"/>
    <property type="match status" value="1"/>
</dbReference>
<keyword evidence="4" id="KW-0722">Serine protease inhibitor</keyword>
<proteinExistence type="inferred from homology"/>
<dbReference type="SMART" id="SM01361">
    <property type="entry name" value="A2M_recep"/>
    <property type="match status" value="1"/>
</dbReference>
<dbReference type="InterPro" id="IPR009048">
    <property type="entry name" value="A-macroglobulin_rcpt-bd"/>
</dbReference>
<keyword evidence="3" id="KW-0732">Signal</keyword>
<name>A0A162NUN4_9CRUS</name>
<evidence type="ECO:0000256" key="1">
    <source>
        <dbReference type="ARBA" id="ARBA00010952"/>
    </source>
</evidence>
<dbReference type="InterPro" id="IPR001599">
    <property type="entry name" value="Macroglobln_a2"/>
</dbReference>
<dbReference type="GO" id="GO:0005615">
    <property type="term" value="C:extracellular space"/>
    <property type="evidence" value="ECO:0007669"/>
    <property type="project" value="InterPro"/>
</dbReference>
<reference evidence="11 12" key="1">
    <citation type="submission" date="2016-03" db="EMBL/GenBank/DDBJ databases">
        <title>EvidentialGene: Evidence-directed Construction of Genes on Genomes.</title>
        <authorList>
            <person name="Gilbert D.G."/>
            <person name="Choi J.-H."/>
            <person name="Mockaitis K."/>
            <person name="Colbourne J."/>
            <person name="Pfrender M."/>
        </authorList>
    </citation>
    <scope>NUCLEOTIDE SEQUENCE [LARGE SCALE GENOMIC DNA]</scope>
    <source>
        <strain evidence="11 12">Xinb3</strain>
        <tissue evidence="11">Complete organism</tissue>
    </source>
</reference>
<evidence type="ECO:0000256" key="3">
    <source>
        <dbReference type="ARBA" id="ARBA00022729"/>
    </source>
</evidence>
<dbReference type="InterPro" id="IPR019742">
    <property type="entry name" value="MacrogloblnA2_CS"/>
</dbReference>
<dbReference type="Pfam" id="PF07678">
    <property type="entry name" value="TED_complement"/>
    <property type="match status" value="1"/>
</dbReference>
<dbReference type="AlphaFoldDB" id="A0A162NUN4"/>
<dbReference type="Pfam" id="PF07677">
    <property type="entry name" value="A2M_recep"/>
    <property type="match status" value="1"/>
</dbReference>
<dbReference type="GO" id="GO:0004867">
    <property type="term" value="F:serine-type endopeptidase inhibitor activity"/>
    <property type="evidence" value="ECO:0007669"/>
    <property type="project" value="UniProtKB-KW"/>
</dbReference>
<comment type="caution">
    <text evidence="11">The sequence shown here is derived from an EMBL/GenBank/DDBJ whole genome shotgun (WGS) entry which is preliminary data.</text>
</comment>
<sequence>MRESFCISVFTCIPTSSLPSAIFSLVVPRMERSLWFFTIQFKSEKQTNKGSERTTLRPKAVNRPTNRPIPARGSATVAVDKGPSVTLPIQIRPPLEGPYAFSRIPTPADDNPKIYLLRNPPPTWIFTSVDTGTDGTARFVKEAPDTITSWVITAFSLDTFHGLGVIEQPAKMQVFRPFFIQLNLPYSVIRGEVVAIQAVVFNYMNKEITAELTFENIGDFQFVDNGVEDNEISSETIFRKKSVRIPAQDGTPVSFLIRPTTLGHIDLRLTAKAATAGDAIIKKLLVKAEGETIYRNKAYLLDLRSSRSYTNNVTVSIPFNAVPGSQSVELSAIADIMGPSINNLNSLLRMPFGCGEQNMLLFVPNIVVTEYLKNTGQLTDAISSKALGFMETGYQKELTYKRDDGSFSAFGKSDASGSTWLTAFVARSFRQAQPYITIEDHVIEDALRWLSANQAPNGSFPEVGKVSHTDMQGGSGKGVPLTAYVLLAFLENKAGLRYGPSMQKAAEFLVKELPSITDPYAMALVTYALHLAEVPSMDAAFDMLQAKANNTEEEFRFWSKPRTEKDKSNPWSSMTTSVDVEMTAYALLSYLQRGLVTEALPIMRWMVAQRNSNGGFSSTQDTVIGLYALAKLAEKITVPNTNINVKIKHDAGAETFSLNRENAMILQKFKLPPKTTQVEISAVGSGFAIIQVSTSYNLNVTGEWPLFTLDPQLFKNANQNRMQLTICSSFVGEESNMAVMEISLPSGYVMDEDSLPSLRAIKDVKKVETKEGGTGISLYFDKMTRNTVCPTVQAYRVFKVAEQRKVPVVMYDYYDSSRRARVFYEPVPANVCDICQSSDCKNQCSSYPGWSGDEDGSKGWGTLDGRSNSRTTGGQQSLLPTLLCIVLSGLTSALLLI</sequence>
<dbReference type="Proteomes" id="UP000076858">
    <property type="component" value="Unassembled WGS sequence"/>
</dbReference>
<keyword evidence="12" id="KW-1185">Reference proteome</keyword>
<evidence type="ECO:0000256" key="8">
    <source>
        <dbReference type="SAM" id="MobiDB-lite"/>
    </source>
</evidence>
<dbReference type="PROSITE" id="PS00477">
    <property type="entry name" value="ALPHA_2_MACROGLOBULIN"/>
    <property type="match status" value="1"/>
</dbReference>
<evidence type="ECO:0000256" key="7">
    <source>
        <dbReference type="ARBA" id="ARBA00023180"/>
    </source>
</evidence>
<dbReference type="SUPFAM" id="SSF49410">
    <property type="entry name" value="Alpha-macroglobulin receptor domain"/>
    <property type="match status" value="1"/>
</dbReference>
<protein>
    <submittedName>
        <fullName evidence="11">C3 and PZP alpha-2-macroglobulin domain-containing protein 8</fullName>
    </submittedName>
</protein>
<evidence type="ECO:0000259" key="10">
    <source>
        <dbReference type="SMART" id="SM01361"/>
    </source>
</evidence>
<dbReference type="CDD" id="cd02897">
    <property type="entry name" value="A2M_2"/>
    <property type="match status" value="1"/>
</dbReference>
<evidence type="ECO:0000256" key="2">
    <source>
        <dbReference type="ARBA" id="ARBA00022690"/>
    </source>
</evidence>
<dbReference type="PANTHER" id="PTHR11412:SF136">
    <property type="entry name" value="CD109 ANTIGEN"/>
    <property type="match status" value="1"/>
</dbReference>
<gene>
    <name evidence="11" type="ORF">APZ42_015544</name>
</gene>
<dbReference type="SUPFAM" id="SSF81296">
    <property type="entry name" value="E set domains"/>
    <property type="match status" value="1"/>
</dbReference>
<dbReference type="EMBL" id="LRGB01000531">
    <property type="protein sequence ID" value="KZS18277.1"/>
    <property type="molecule type" value="Genomic_DNA"/>
</dbReference>
<keyword evidence="7" id="KW-0325">Glycoprotein</keyword>
<dbReference type="Gene3D" id="1.50.10.20">
    <property type="match status" value="1"/>
</dbReference>